<feature type="compositionally biased region" description="Polar residues" evidence="1">
    <location>
        <begin position="558"/>
        <end position="571"/>
    </location>
</feature>
<organism evidence="3 4">
    <name type="scientific">Klenkia taihuensis</name>
    <dbReference type="NCBI Taxonomy" id="1225127"/>
    <lineage>
        <taxon>Bacteria</taxon>
        <taxon>Bacillati</taxon>
        <taxon>Actinomycetota</taxon>
        <taxon>Actinomycetes</taxon>
        <taxon>Geodermatophilales</taxon>
        <taxon>Geodermatophilaceae</taxon>
        <taxon>Klenkia</taxon>
    </lineage>
</organism>
<dbReference type="CDD" id="cd00085">
    <property type="entry name" value="HNHc"/>
    <property type="match status" value="1"/>
</dbReference>
<reference evidence="4" key="1">
    <citation type="submission" date="2016-10" db="EMBL/GenBank/DDBJ databases">
        <authorList>
            <person name="Varghese N."/>
            <person name="Submissions S."/>
        </authorList>
    </citation>
    <scope>NUCLEOTIDE SEQUENCE [LARGE SCALE GENOMIC DNA]</scope>
    <source>
        <strain evidence="4">DSM 45962</strain>
    </source>
</reference>
<accession>A0A1I1SB27</accession>
<feature type="domain" description="HNH nuclease" evidence="2">
    <location>
        <begin position="482"/>
        <end position="539"/>
    </location>
</feature>
<feature type="compositionally biased region" description="Low complexity" evidence="1">
    <location>
        <begin position="372"/>
        <end position="401"/>
    </location>
</feature>
<evidence type="ECO:0000256" key="1">
    <source>
        <dbReference type="SAM" id="MobiDB-lite"/>
    </source>
</evidence>
<dbReference type="OrthoDB" id="5197219at2"/>
<feature type="region of interest" description="Disordered" evidence="1">
    <location>
        <begin position="321"/>
        <end position="409"/>
    </location>
</feature>
<sequence>MALQGRFGVEVTTRFTPAGWAPPDLPPAAPLPRLTETAAAFDLTGAALDAEIVSVRAKRSELAAYEAGLIERKATQGAQHVLPLLPGARTDVGGGEGEAELQAADDFLPDEVAVLLRCSVTSARHLVEHALVLVRQLPVVWHALADGRIDEARARVVVQELRWQAASVGGPFADEALDELAARAVGWAERGCPPTTLRERLQAGLVGLDPEAADRRREQRVRAGDVTSAPTGDGTSQLRATGVTTERAALIRAQLTAYARKLKADGDPRPLGALRNAVLDALITRPWERLDPAVAHVTITADLADLIDPDQLTALRDLIAPPDQSADGSHAGDPPAEADAATTKPHDPAKSDPAEATASSNPAEATARSDPAEATAPTSSADATAPGGTPAPSSSAAAPDGCAGGVGDVGGQPVTPAAVRELLRRIDALGLVDPAFGDLGLTLTDRGRTLAVASPAELLTTARTGAGLGPPPPTAGYTPTAAQYRYLRARDRHCRFPGCRRTAQACDADHVIPYDHHDPAAGGPTCVRNLALLCRHHHRLKTHAPRWAFRLDPDGTLHVTTPGGTSLTTQPPGADQVLDPGRPEPPPHDPVADPAPF</sequence>
<evidence type="ECO:0000259" key="2">
    <source>
        <dbReference type="SMART" id="SM00507"/>
    </source>
</evidence>
<dbReference type="Gene3D" id="1.10.30.50">
    <property type="match status" value="1"/>
</dbReference>
<dbReference type="RefSeq" id="WP_091561497.1">
    <property type="nucleotide sequence ID" value="NZ_BNAC01000005.1"/>
</dbReference>
<feature type="compositionally biased region" description="Basic and acidic residues" evidence="1">
    <location>
        <begin position="344"/>
        <end position="353"/>
    </location>
</feature>
<feature type="compositionally biased region" description="Basic and acidic residues" evidence="1">
    <location>
        <begin position="214"/>
        <end position="223"/>
    </location>
</feature>
<dbReference type="InterPro" id="IPR003870">
    <property type="entry name" value="DUF222"/>
</dbReference>
<dbReference type="EMBL" id="FOMD01000004">
    <property type="protein sequence ID" value="SFD40190.1"/>
    <property type="molecule type" value="Genomic_DNA"/>
</dbReference>
<dbReference type="STRING" id="1225127.SAMN05661030_3210"/>
<proteinExistence type="predicted"/>
<dbReference type="Proteomes" id="UP000199022">
    <property type="component" value="Unassembled WGS sequence"/>
</dbReference>
<evidence type="ECO:0000313" key="4">
    <source>
        <dbReference type="Proteomes" id="UP000199022"/>
    </source>
</evidence>
<protein>
    <recommendedName>
        <fullName evidence="2">HNH nuclease domain-containing protein</fullName>
    </recommendedName>
</protein>
<feature type="compositionally biased region" description="Basic and acidic residues" evidence="1">
    <location>
        <begin position="581"/>
        <end position="591"/>
    </location>
</feature>
<keyword evidence="4" id="KW-1185">Reference proteome</keyword>
<dbReference type="SMART" id="SM00507">
    <property type="entry name" value="HNHc"/>
    <property type="match status" value="1"/>
</dbReference>
<dbReference type="Pfam" id="PF02720">
    <property type="entry name" value="DUF222"/>
    <property type="match status" value="1"/>
</dbReference>
<name>A0A1I1SB27_9ACTN</name>
<feature type="region of interest" description="Disordered" evidence="1">
    <location>
        <begin position="553"/>
        <end position="597"/>
    </location>
</feature>
<dbReference type="InterPro" id="IPR003615">
    <property type="entry name" value="HNH_nuc"/>
</dbReference>
<evidence type="ECO:0000313" key="3">
    <source>
        <dbReference type="EMBL" id="SFD40190.1"/>
    </source>
</evidence>
<gene>
    <name evidence="3" type="ORF">SAMN05661030_3210</name>
</gene>
<feature type="compositionally biased region" description="Polar residues" evidence="1">
    <location>
        <begin position="228"/>
        <end position="238"/>
    </location>
</feature>
<feature type="region of interest" description="Disordered" evidence="1">
    <location>
        <begin position="214"/>
        <end position="238"/>
    </location>
</feature>
<dbReference type="AlphaFoldDB" id="A0A1I1SB27"/>